<organism evidence="11 12">
    <name type="scientific">Lipomyces tetrasporus</name>
    <dbReference type="NCBI Taxonomy" id="54092"/>
    <lineage>
        <taxon>Eukaryota</taxon>
        <taxon>Fungi</taxon>
        <taxon>Dikarya</taxon>
        <taxon>Ascomycota</taxon>
        <taxon>Saccharomycotina</taxon>
        <taxon>Lipomycetes</taxon>
        <taxon>Lipomycetales</taxon>
        <taxon>Lipomycetaceae</taxon>
        <taxon>Lipomyces</taxon>
    </lineage>
</organism>
<evidence type="ECO:0000256" key="10">
    <source>
        <dbReference type="RuleBase" id="RU004455"/>
    </source>
</evidence>
<feature type="binding site" evidence="9">
    <location>
        <position position="60"/>
    </location>
    <ligand>
        <name>5-hydroxyisourate</name>
        <dbReference type="ChEBI" id="CHEBI:18072"/>
    </ligand>
</feature>
<feature type="binding site" evidence="9">
    <location>
        <position position="229"/>
    </location>
    <ligand>
        <name>urate</name>
        <dbReference type="ChEBI" id="CHEBI:17775"/>
    </ligand>
</feature>
<protein>
    <recommendedName>
        <fullName evidence="7 10">Uricase</fullName>
        <ecNumber evidence="7 10">1.7.3.3</ecNumber>
    </recommendedName>
    <alternativeName>
        <fullName evidence="7">Urate oxidase</fullName>
    </alternativeName>
</protein>
<feature type="active site" description="Charge relay system" evidence="8">
    <location>
        <position position="11"/>
    </location>
</feature>
<comment type="function">
    <text evidence="7 10">Catalyzes the oxidation of uric acid to 5-hydroxyisourate, which is further processed to form (S)-allantoin.</text>
</comment>
<dbReference type="GO" id="GO:0006145">
    <property type="term" value="P:purine nucleobase catabolic process"/>
    <property type="evidence" value="ECO:0007669"/>
    <property type="project" value="TreeGrafter"/>
</dbReference>
<comment type="caution">
    <text evidence="11">The sequence shown here is derived from an EMBL/GenBank/DDBJ whole genome shotgun (WGS) entry which is preliminary data.</text>
</comment>
<dbReference type="PIRSF" id="PIRSF000241">
    <property type="entry name" value="Urate_oxidase"/>
    <property type="match status" value="1"/>
</dbReference>
<dbReference type="FunFam" id="3.10.270.10:FF:000001">
    <property type="entry name" value="Uricase"/>
    <property type="match status" value="1"/>
</dbReference>
<feature type="binding site" evidence="9">
    <location>
        <position position="178"/>
    </location>
    <ligand>
        <name>urate</name>
        <dbReference type="ChEBI" id="CHEBI:17775"/>
    </ligand>
</feature>
<dbReference type="EMBL" id="JARPMG010000011">
    <property type="protein sequence ID" value="KAJ8097459.1"/>
    <property type="molecule type" value="Genomic_DNA"/>
</dbReference>
<dbReference type="Gene3D" id="3.10.270.10">
    <property type="entry name" value="Urate Oxidase"/>
    <property type="match status" value="1"/>
</dbReference>
<evidence type="ECO:0000256" key="3">
    <source>
        <dbReference type="ARBA" id="ARBA00009760"/>
    </source>
</evidence>
<feature type="binding site" evidence="9">
    <location>
        <position position="230"/>
    </location>
    <ligand>
        <name>urate</name>
        <dbReference type="ChEBI" id="CHEBI:17775"/>
    </ligand>
</feature>
<dbReference type="RefSeq" id="XP_056040909.1">
    <property type="nucleotide sequence ID" value="XM_056188618.1"/>
</dbReference>
<feature type="binding site" evidence="9">
    <location>
        <position position="60"/>
    </location>
    <ligand>
        <name>urate</name>
        <dbReference type="ChEBI" id="CHEBI:17775"/>
    </ligand>
</feature>
<evidence type="ECO:0000256" key="8">
    <source>
        <dbReference type="PIRSR" id="PIRSR000241-1"/>
    </source>
</evidence>
<feature type="active site" description="Charge relay system" evidence="8">
    <location>
        <position position="258"/>
    </location>
</feature>
<dbReference type="PANTHER" id="PTHR42874:SF1">
    <property type="entry name" value="URICASE"/>
    <property type="match status" value="1"/>
</dbReference>
<dbReference type="GO" id="GO:0005777">
    <property type="term" value="C:peroxisome"/>
    <property type="evidence" value="ECO:0007669"/>
    <property type="project" value="UniProtKB-SubCell"/>
</dbReference>
<comment type="subcellular location">
    <subcellularLocation>
        <location evidence="1 7">Peroxisome</location>
    </subcellularLocation>
</comment>
<comment type="similarity">
    <text evidence="3 7 10">Belongs to the uricase family.</text>
</comment>
<keyword evidence="12" id="KW-1185">Reference proteome</keyword>
<feature type="active site" description="Charge relay system" evidence="8">
    <location>
        <position position="59"/>
    </location>
</feature>
<dbReference type="Proteomes" id="UP001217417">
    <property type="component" value="Unassembled WGS sequence"/>
</dbReference>
<feature type="binding site" evidence="9">
    <location>
        <position position="59"/>
    </location>
    <ligand>
        <name>urate</name>
        <dbReference type="ChEBI" id="CHEBI:17775"/>
    </ligand>
</feature>
<reference evidence="11" key="1">
    <citation type="submission" date="2023-03" db="EMBL/GenBank/DDBJ databases">
        <title>Near-Complete genome sequence of Lipomyces tetrasporous NRRL Y-64009, an oleaginous yeast capable of growing on lignocellulosic hydrolysates.</title>
        <authorList>
            <consortium name="Lawrence Berkeley National Laboratory"/>
            <person name="Jagtap S.S."/>
            <person name="Liu J.-J."/>
            <person name="Walukiewicz H.E."/>
            <person name="Pangilinan J."/>
            <person name="Lipzen A."/>
            <person name="Ahrendt S."/>
            <person name="Koriabine M."/>
            <person name="Cobaugh K."/>
            <person name="Salamov A."/>
            <person name="Yoshinaga Y."/>
            <person name="Ng V."/>
            <person name="Daum C."/>
            <person name="Grigoriev I.V."/>
            <person name="Slininger P.J."/>
            <person name="Dien B.S."/>
            <person name="Jin Y.-S."/>
            <person name="Rao C.V."/>
        </authorList>
    </citation>
    <scope>NUCLEOTIDE SEQUENCE</scope>
    <source>
        <strain evidence="11">NRRL Y-64009</strain>
    </source>
</reference>
<dbReference type="AlphaFoldDB" id="A0AAD7QLJ9"/>
<dbReference type="Pfam" id="PF01014">
    <property type="entry name" value="Uricase"/>
    <property type="match status" value="2"/>
</dbReference>
<keyword evidence="4 7" id="KW-0659">Purine metabolism</keyword>
<feature type="binding site" evidence="9">
    <location>
        <position position="256"/>
    </location>
    <ligand>
        <name>O2</name>
        <dbReference type="ChEBI" id="CHEBI:15379"/>
    </ligand>
</feature>
<evidence type="ECO:0000256" key="4">
    <source>
        <dbReference type="ARBA" id="ARBA00022631"/>
    </source>
</evidence>
<feature type="binding site" evidence="9">
    <location>
        <position position="161"/>
    </location>
    <ligand>
        <name>urate</name>
        <dbReference type="ChEBI" id="CHEBI:17775"/>
    </ligand>
</feature>
<feature type="binding site" evidence="9">
    <location>
        <position position="256"/>
    </location>
    <ligand>
        <name>5-hydroxyisourate</name>
        <dbReference type="ChEBI" id="CHEBI:18072"/>
    </ligand>
</feature>
<feature type="binding site" evidence="9">
    <location>
        <position position="161"/>
    </location>
    <ligand>
        <name>5-hydroxyisourate</name>
        <dbReference type="ChEBI" id="CHEBI:18072"/>
    </ligand>
</feature>
<evidence type="ECO:0000256" key="9">
    <source>
        <dbReference type="PIRSR" id="PIRSR000241-2"/>
    </source>
</evidence>
<keyword evidence="6 7" id="KW-0576">Peroxisome</keyword>
<feature type="binding site" evidence="9">
    <location>
        <position position="256"/>
    </location>
    <ligand>
        <name>urate</name>
        <dbReference type="ChEBI" id="CHEBI:17775"/>
    </ligand>
</feature>
<comment type="pathway">
    <text evidence="2 7">Purine metabolism; urate degradation; (S)-allantoin from urate: step 1/3.</text>
</comment>
<evidence type="ECO:0000256" key="6">
    <source>
        <dbReference type="ARBA" id="ARBA00023140"/>
    </source>
</evidence>
<dbReference type="PRINTS" id="PR00093">
    <property type="entry name" value="URICASE"/>
</dbReference>
<accession>A0AAD7QLJ9</accession>
<dbReference type="InterPro" id="IPR019842">
    <property type="entry name" value="Uricase_CS"/>
</dbReference>
<proteinExistence type="inferred from homology"/>
<feature type="binding site" evidence="9">
    <location>
        <position position="230"/>
    </location>
    <ligand>
        <name>5-hydroxyisourate</name>
        <dbReference type="ChEBI" id="CHEBI:18072"/>
    </ligand>
</feature>
<feature type="binding site" evidence="9">
    <location>
        <position position="178"/>
    </location>
    <ligand>
        <name>5-hydroxyisourate</name>
        <dbReference type="ChEBI" id="CHEBI:18072"/>
    </ligand>
</feature>
<dbReference type="PROSITE" id="PS00366">
    <property type="entry name" value="URICASE"/>
    <property type="match status" value="1"/>
</dbReference>
<evidence type="ECO:0000256" key="2">
    <source>
        <dbReference type="ARBA" id="ARBA00004831"/>
    </source>
</evidence>
<comment type="catalytic activity">
    <reaction evidence="7 10">
        <text>urate + O2 + H2O = 5-hydroxyisourate + H2O2</text>
        <dbReference type="Rhea" id="RHEA:21368"/>
        <dbReference type="ChEBI" id="CHEBI:15377"/>
        <dbReference type="ChEBI" id="CHEBI:15379"/>
        <dbReference type="ChEBI" id="CHEBI:16240"/>
        <dbReference type="ChEBI" id="CHEBI:17775"/>
        <dbReference type="ChEBI" id="CHEBI:18072"/>
        <dbReference type="EC" id="1.7.3.3"/>
    </reaction>
</comment>
<dbReference type="GeneID" id="80883784"/>
<evidence type="ECO:0000256" key="7">
    <source>
        <dbReference type="PIRNR" id="PIRNR000241"/>
    </source>
</evidence>
<dbReference type="SUPFAM" id="SSF55620">
    <property type="entry name" value="Tetrahydrobiopterin biosynthesis enzymes-like"/>
    <property type="match status" value="2"/>
</dbReference>
<evidence type="ECO:0000313" key="11">
    <source>
        <dbReference type="EMBL" id="KAJ8097459.1"/>
    </source>
</evidence>
<dbReference type="NCBIfam" id="TIGR03383">
    <property type="entry name" value="urate_oxi"/>
    <property type="match status" value="1"/>
</dbReference>
<dbReference type="InterPro" id="IPR002042">
    <property type="entry name" value="Uricase"/>
</dbReference>
<keyword evidence="5 7" id="KW-0560">Oxidoreductase</keyword>
<evidence type="ECO:0000256" key="5">
    <source>
        <dbReference type="ARBA" id="ARBA00023002"/>
    </source>
</evidence>
<evidence type="ECO:0000313" key="12">
    <source>
        <dbReference type="Proteomes" id="UP001217417"/>
    </source>
</evidence>
<dbReference type="PANTHER" id="PTHR42874">
    <property type="entry name" value="URICASE"/>
    <property type="match status" value="1"/>
</dbReference>
<name>A0AAD7QLJ9_9ASCO</name>
<sequence length="298" mass="33396">MAKLSAARYGKDNIRLLKVERDATNPKLQYVYEFTIRVMLEGDIATAYTHADNTPVVTTDSMKNTTHILAKKNPVSPPELFAAILGTHFVTTYDHIHKVFVHIVQHRWTRYAVDGVPHEHSFIRDGEEVRVVDAEIDESGEILLSGGIADLLVLKSTGSAFYGYIQDKYTTLPETWDRIMSTAIDSNWKFKPFENLEAVRSAVDTLEEGYQSARNITLKTFALDDSASVQATLFKMCKLILSANSLIAEVKYALPNKHYFEIDLSWFEGLKNTGADAQVYAPQSNPNGLITATVSRDD</sequence>
<dbReference type="GO" id="GO:0004846">
    <property type="term" value="F:urate oxidase activity"/>
    <property type="evidence" value="ECO:0007669"/>
    <property type="project" value="UniProtKB-EC"/>
</dbReference>
<evidence type="ECO:0000256" key="1">
    <source>
        <dbReference type="ARBA" id="ARBA00004275"/>
    </source>
</evidence>
<dbReference type="EC" id="1.7.3.3" evidence="7 10"/>
<dbReference type="GO" id="GO:0019628">
    <property type="term" value="P:urate catabolic process"/>
    <property type="evidence" value="ECO:0007669"/>
    <property type="project" value="TreeGrafter"/>
</dbReference>
<gene>
    <name evidence="11" type="ORF">POJ06DRAFT_261420</name>
</gene>